<dbReference type="AlphaFoldDB" id="A0A382LVW0"/>
<evidence type="ECO:0008006" key="3">
    <source>
        <dbReference type="Google" id="ProtNLM"/>
    </source>
</evidence>
<dbReference type="GO" id="GO:0009425">
    <property type="term" value="C:bacterial-type flagellum basal body"/>
    <property type="evidence" value="ECO:0007669"/>
    <property type="project" value="InterPro"/>
</dbReference>
<dbReference type="GO" id="GO:0003774">
    <property type="term" value="F:cytoskeletal motor activity"/>
    <property type="evidence" value="ECO:0007669"/>
    <property type="project" value="InterPro"/>
</dbReference>
<gene>
    <name evidence="2" type="ORF">METZ01_LOCUS292331</name>
</gene>
<dbReference type="Gene3D" id="3.40.1550.10">
    <property type="entry name" value="CheC-like"/>
    <property type="match status" value="1"/>
</dbReference>
<dbReference type="Pfam" id="PF02154">
    <property type="entry name" value="FliM"/>
    <property type="match status" value="1"/>
</dbReference>
<sequence>MSEKDDSLLSADELAAIEDMVASGQLDSDIFNANVEAESFAIARNEESLGGSSTAIFQINERFHRFFRNRLLTELDYNPRMAVAEPELMKYDEYIHSVHSPASINITEMSPLKGETLFIIHPQVIFSCLDNWYGGQARPLTITEERGFTSNENAIIDSLCDLIFQSMREAWAPYVEIDIRPINRDINPLFANIAADDESVVVNRFALKLSDESVDPYIDVVYTYQSLNLQR</sequence>
<feature type="non-terminal residue" evidence="2">
    <location>
        <position position="231"/>
    </location>
</feature>
<keyword evidence="1" id="KW-0145">Chemotaxis</keyword>
<dbReference type="GO" id="GO:0071978">
    <property type="term" value="P:bacterial-type flagellum-dependent swarming motility"/>
    <property type="evidence" value="ECO:0007669"/>
    <property type="project" value="TreeGrafter"/>
</dbReference>
<evidence type="ECO:0000256" key="1">
    <source>
        <dbReference type="ARBA" id="ARBA00022500"/>
    </source>
</evidence>
<organism evidence="2">
    <name type="scientific">marine metagenome</name>
    <dbReference type="NCBI Taxonomy" id="408172"/>
    <lineage>
        <taxon>unclassified sequences</taxon>
        <taxon>metagenomes</taxon>
        <taxon>ecological metagenomes</taxon>
    </lineage>
</organism>
<proteinExistence type="predicted"/>
<dbReference type="PRINTS" id="PR00955">
    <property type="entry name" value="FLGMOTORFLIM"/>
</dbReference>
<dbReference type="EMBL" id="UINC01088875">
    <property type="protein sequence ID" value="SVC39477.1"/>
    <property type="molecule type" value="Genomic_DNA"/>
</dbReference>
<dbReference type="PANTHER" id="PTHR30034:SF6">
    <property type="entry name" value="YOP PROTEINS TRANSLOCATION PROTEIN Q"/>
    <property type="match status" value="1"/>
</dbReference>
<dbReference type="SUPFAM" id="SSF103039">
    <property type="entry name" value="CheC-like"/>
    <property type="match status" value="1"/>
</dbReference>
<accession>A0A382LVW0</accession>
<dbReference type="CDD" id="cd17908">
    <property type="entry name" value="FliM"/>
    <property type="match status" value="1"/>
</dbReference>
<dbReference type="InterPro" id="IPR028976">
    <property type="entry name" value="CheC-like_sf"/>
</dbReference>
<name>A0A382LVW0_9ZZZZ</name>
<evidence type="ECO:0000313" key="2">
    <source>
        <dbReference type="EMBL" id="SVC39477.1"/>
    </source>
</evidence>
<dbReference type="PANTHER" id="PTHR30034">
    <property type="entry name" value="FLAGELLAR MOTOR SWITCH PROTEIN FLIM"/>
    <property type="match status" value="1"/>
</dbReference>
<reference evidence="2" key="1">
    <citation type="submission" date="2018-05" db="EMBL/GenBank/DDBJ databases">
        <authorList>
            <person name="Lanie J.A."/>
            <person name="Ng W.-L."/>
            <person name="Kazmierczak K.M."/>
            <person name="Andrzejewski T.M."/>
            <person name="Davidsen T.M."/>
            <person name="Wayne K.J."/>
            <person name="Tettelin H."/>
            <person name="Glass J.I."/>
            <person name="Rusch D."/>
            <person name="Podicherti R."/>
            <person name="Tsui H.-C.T."/>
            <person name="Winkler M.E."/>
        </authorList>
    </citation>
    <scope>NUCLEOTIDE SEQUENCE</scope>
</reference>
<dbReference type="InterPro" id="IPR001689">
    <property type="entry name" value="Flag_FliM"/>
</dbReference>
<dbReference type="GO" id="GO:0050918">
    <property type="term" value="P:positive chemotaxis"/>
    <property type="evidence" value="ECO:0007669"/>
    <property type="project" value="TreeGrafter"/>
</dbReference>
<protein>
    <recommendedName>
        <fullName evidence="3">Flagellar motor switch protein FliM</fullName>
    </recommendedName>
</protein>